<dbReference type="Gene3D" id="3.30.43.10">
    <property type="entry name" value="Uridine Diphospho-n-acetylenolpyruvylglucosamine Reductase, domain 2"/>
    <property type="match status" value="1"/>
</dbReference>
<feature type="non-terminal residue" evidence="15">
    <location>
        <position position="550"/>
    </location>
</feature>
<dbReference type="Pfam" id="PF00941">
    <property type="entry name" value="FAD_binding_5"/>
    <property type="match status" value="1"/>
</dbReference>
<dbReference type="PROSITE" id="PS51387">
    <property type="entry name" value="FAD_PCMH"/>
    <property type="match status" value="1"/>
</dbReference>
<dbReference type="InterPro" id="IPR016166">
    <property type="entry name" value="FAD-bd_PCMH"/>
</dbReference>
<dbReference type="GO" id="GO:0051537">
    <property type="term" value="F:2 iron, 2 sulfur cluster binding"/>
    <property type="evidence" value="ECO:0007669"/>
    <property type="project" value="UniProtKB-KW"/>
</dbReference>
<dbReference type="SUPFAM" id="SSF55447">
    <property type="entry name" value="CO dehydrogenase flavoprotein C-terminal domain-like"/>
    <property type="match status" value="1"/>
</dbReference>
<keyword evidence="8" id="KW-0560">Oxidoreductase</keyword>
<organism evidence="15 16">
    <name type="scientific">Candidula unifasciata</name>
    <dbReference type="NCBI Taxonomy" id="100452"/>
    <lineage>
        <taxon>Eukaryota</taxon>
        <taxon>Metazoa</taxon>
        <taxon>Spiralia</taxon>
        <taxon>Lophotrochozoa</taxon>
        <taxon>Mollusca</taxon>
        <taxon>Gastropoda</taxon>
        <taxon>Heterobranchia</taxon>
        <taxon>Euthyneura</taxon>
        <taxon>Panpulmonata</taxon>
        <taxon>Eupulmonata</taxon>
        <taxon>Stylommatophora</taxon>
        <taxon>Helicina</taxon>
        <taxon>Helicoidea</taxon>
        <taxon>Geomitridae</taxon>
        <taxon>Candidula</taxon>
    </lineage>
</organism>
<dbReference type="FunFam" id="3.10.20.30:FF:000012">
    <property type="entry name" value="Xanthine dehydrogenase/oxidase"/>
    <property type="match status" value="1"/>
</dbReference>
<reference evidence="15" key="1">
    <citation type="submission" date="2021-04" db="EMBL/GenBank/DDBJ databases">
        <authorList>
            <consortium name="Molecular Ecology Group"/>
        </authorList>
    </citation>
    <scope>NUCLEOTIDE SEQUENCE</scope>
</reference>
<evidence type="ECO:0008006" key="17">
    <source>
        <dbReference type="Google" id="ProtNLM"/>
    </source>
</evidence>
<dbReference type="InterPro" id="IPR012675">
    <property type="entry name" value="Beta-grasp_dom_sf"/>
</dbReference>
<comment type="caution">
    <text evidence="15">The sequence shown here is derived from an EMBL/GenBank/DDBJ whole genome shotgun (WGS) entry which is preliminary data.</text>
</comment>
<dbReference type="InterPro" id="IPR002346">
    <property type="entry name" value="Mopterin_DH_FAD-bd"/>
</dbReference>
<dbReference type="OrthoDB" id="8300278at2759"/>
<evidence type="ECO:0000256" key="10">
    <source>
        <dbReference type="ARBA" id="ARBA00023014"/>
    </source>
</evidence>
<evidence type="ECO:0000313" key="15">
    <source>
        <dbReference type="EMBL" id="CAG5118912.1"/>
    </source>
</evidence>
<dbReference type="GO" id="GO:0005506">
    <property type="term" value="F:iron ion binding"/>
    <property type="evidence" value="ECO:0007669"/>
    <property type="project" value="InterPro"/>
</dbReference>
<dbReference type="SUPFAM" id="SSF56176">
    <property type="entry name" value="FAD-binding/transporter-associated domain-like"/>
    <property type="match status" value="1"/>
</dbReference>
<dbReference type="PANTHER" id="PTHR45444">
    <property type="entry name" value="XANTHINE DEHYDROGENASE"/>
    <property type="match status" value="1"/>
</dbReference>
<dbReference type="Pfam" id="PF01799">
    <property type="entry name" value="Fer2_2"/>
    <property type="match status" value="1"/>
</dbReference>
<evidence type="ECO:0000256" key="8">
    <source>
        <dbReference type="ARBA" id="ARBA00023002"/>
    </source>
</evidence>
<dbReference type="SMART" id="SM01092">
    <property type="entry name" value="CO_deh_flav_C"/>
    <property type="match status" value="1"/>
</dbReference>
<keyword evidence="16" id="KW-1185">Reference proteome</keyword>
<evidence type="ECO:0000259" key="13">
    <source>
        <dbReference type="PROSITE" id="PS51085"/>
    </source>
</evidence>
<dbReference type="InterPro" id="IPR002888">
    <property type="entry name" value="2Fe-2S-bd"/>
</dbReference>
<dbReference type="FunFam" id="3.30.390.50:FF:000003">
    <property type="entry name" value="Aldehyde oxidase1"/>
    <property type="match status" value="1"/>
</dbReference>
<evidence type="ECO:0000256" key="7">
    <source>
        <dbReference type="ARBA" id="ARBA00022827"/>
    </source>
</evidence>
<dbReference type="GO" id="GO:0016491">
    <property type="term" value="F:oxidoreductase activity"/>
    <property type="evidence" value="ECO:0007669"/>
    <property type="project" value="UniProtKB-KW"/>
</dbReference>
<keyword evidence="7" id="KW-0274">FAD</keyword>
<feature type="domain" description="2Fe-2S ferredoxin-type" evidence="13">
    <location>
        <begin position="9"/>
        <end position="97"/>
    </location>
</feature>
<dbReference type="AlphaFoldDB" id="A0A8S3YTL0"/>
<dbReference type="SUPFAM" id="SSF54292">
    <property type="entry name" value="2Fe-2S ferredoxin-like"/>
    <property type="match status" value="1"/>
</dbReference>
<comment type="cofactor">
    <cofactor evidence="12">
        <name>[2Fe-2S] cluster</name>
        <dbReference type="ChEBI" id="CHEBI:190135"/>
    </cofactor>
</comment>
<dbReference type="Gene3D" id="1.10.150.120">
    <property type="entry name" value="[2Fe-2S]-binding domain"/>
    <property type="match status" value="1"/>
</dbReference>
<keyword evidence="9" id="KW-0408">Iron</keyword>
<dbReference type="InterPro" id="IPR016167">
    <property type="entry name" value="FAD-bd_PCMH_sub1"/>
</dbReference>
<evidence type="ECO:0000259" key="14">
    <source>
        <dbReference type="PROSITE" id="PS51387"/>
    </source>
</evidence>
<dbReference type="Gene3D" id="3.30.465.10">
    <property type="match status" value="1"/>
</dbReference>
<evidence type="ECO:0000256" key="3">
    <source>
        <dbReference type="ARBA" id="ARBA00006849"/>
    </source>
</evidence>
<dbReference type="PANTHER" id="PTHR45444:SF3">
    <property type="entry name" value="XANTHINE DEHYDROGENASE"/>
    <property type="match status" value="1"/>
</dbReference>
<accession>A0A8S3YTL0</accession>
<dbReference type="InterPro" id="IPR016169">
    <property type="entry name" value="FAD-bd_PCMH_sub2"/>
</dbReference>
<dbReference type="Gene3D" id="3.30.390.50">
    <property type="entry name" value="CO dehydrogenase flavoprotein, C-terminal domain"/>
    <property type="match status" value="1"/>
</dbReference>
<dbReference type="InterPro" id="IPR036318">
    <property type="entry name" value="FAD-bd_PCMH-like_sf"/>
</dbReference>
<comment type="cofactor">
    <cofactor evidence="2">
        <name>FAD</name>
        <dbReference type="ChEBI" id="CHEBI:57692"/>
    </cofactor>
</comment>
<evidence type="ECO:0000256" key="4">
    <source>
        <dbReference type="ARBA" id="ARBA00022630"/>
    </source>
</evidence>
<dbReference type="CDD" id="cd00207">
    <property type="entry name" value="fer2"/>
    <property type="match status" value="1"/>
</dbReference>
<dbReference type="InterPro" id="IPR005107">
    <property type="entry name" value="CO_DH_flav_C"/>
</dbReference>
<dbReference type="InterPro" id="IPR036884">
    <property type="entry name" value="2Fe-2S-bd_dom_sf"/>
</dbReference>
<comment type="cofactor">
    <cofactor evidence="1">
        <name>Mo-molybdopterin</name>
        <dbReference type="ChEBI" id="CHEBI:71302"/>
    </cofactor>
</comment>
<dbReference type="GO" id="GO:0071949">
    <property type="term" value="F:FAD binding"/>
    <property type="evidence" value="ECO:0007669"/>
    <property type="project" value="InterPro"/>
</dbReference>
<dbReference type="InterPro" id="IPR036010">
    <property type="entry name" value="2Fe-2S_ferredoxin-like_sf"/>
</dbReference>
<evidence type="ECO:0000256" key="12">
    <source>
        <dbReference type="ARBA" id="ARBA00034078"/>
    </source>
</evidence>
<keyword evidence="5" id="KW-0001">2Fe-2S</keyword>
<gene>
    <name evidence="15" type="ORF">CUNI_LOCUS4470</name>
</gene>
<dbReference type="SUPFAM" id="SSF47741">
    <property type="entry name" value="CO dehydrogenase ISP C-domain like"/>
    <property type="match status" value="1"/>
</dbReference>
<proteinExistence type="inferred from homology"/>
<evidence type="ECO:0000313" key="16">
    <source>
        <dbReference type="Proteomes" id="UP000678393"/>
    </source>
</evidence>
<comment type="similarity">
    <text evidence="3">Belongs to the xanthine dehydrogenase family.</text>
</comment>
<name>A0A8S3YTL0_9EUPU</name>
<feature type="domain" description="FAD-binding PCMH-type" evidence="14">
    <location>
        <begin position="213"/>
        <end position="395"/>
    </location>
</feature>
<dbReference type="Pfam" id="PF03450">
    <property type="entry name" value="CO_deh_flav_C"/>
    <property type="match status" value="1"/>
</dbReference>
<dbReference type="Pfam" id="PF00111">
    <property type="entry name" value="Fer2"/>
    <property type="match status" value="1"/>
</dbReference>
<sequence length="550" mass="61036">MAGGDAQDQEIRFFINGEEHKVPNNLSTTTSLNDYLREVAGLKGTKLMCREAGCGCCSVTVTHPSPDSEKLETYSVQSCLTPLYAVDGWQISTVEGIGNQQNGFHPIQERIATFSGTQCGYCTPGMVMNMYGLLHQKPNITSQDIEDNFDGNICRCTGYRSILDAMKSFAADANIPGAKAVDIEDLNKNLCPRTGDPCSGDHSCRVGSRALSIQIQGTKWNRPVSLSDLSVLLKTNIDKKVKLFFGNTASGIFKNEGPFDVYIDLHSVKEIYSFQVNEDSVRFGAATSLTTFMNQLKANQEKPGFKYFSACHRHLKVIANIMVRNAGCIAGNLMIKHAHNDFPSDIFTLLESLGAQIEIYDCLTSQTKKSTLLDFLKTEMVGKVILAVDLPKVDDDVVFRSFKITPRWQNAHAYVNAAFRIKVVDRRITERPSLVYGGINAETVHAVKTEEFLTNKTLSGAVVKEALTILKEELKPDSDQLLSSPEYRKDLSVTLLYKVLLGIYKSDNPKLRSGTEYLHRPISSGLQTFQEMKSEWPLKKALPKKTAPLQ</sequence>
<evidence type="ECO:0000256" key="2">
    <source>
        <dbReference type="ARBA" id="ARBA00001974"/>
    </source>
</evidence>
<protein>
    <recommendedName>
        <fullName evidence="17">Xanthine dehydrogenase</fullName>
    </recommendedName>
</protein>
<dbReference type="InterPro" id="IPR016208">
    <property type="entry name" value="Ald_Oxase/xanthine_DH-like"/>
</dbReference>
<dbReference type="InterPro" id="IPR036683">
    <property type="entry name" value="CO_DH_flav_C_dom_sf"/>
</dbReference>
<dbReference type="EMBL" id="CAJHNH020000628">
    <property type="protein sequence ID" value="CAG5118912.1"/>
    <property type="molecule type" value="Genomic_DNA"/>
</dbReference>
<keyword evidence="10" id="KW-0411">Iron-sulfur</keyword>
<keyword evidence="6" id="KW-0479">Metal-binding</keyword>
<evidence type="ECO:0000256" key="6">
    <source>
        <dbReference type="ARBA" id="ARBA00022723"/>
    </source>
</evidence>
<dbReference type="Proteomes" id="UP000678393">
    <property type="component" value="Unassembled WGS sequence"/>
</dbReference>
<evidence type="ECO:0000256" key="5">
    <source>
        <dbReference type="ARBA" id="ARBA00022714"/>
    </source>
</evidence>
<dbReference type="Gene3D" id="3.10.20.30">
    <property type="match status" value="1"/>
</dbReference>
<evidence type="ECO:0000256" key="9">
    <source>
        <dbReference type="ARBA" id="ARBA00023004"/>
    </source>
</evidence>
<dbReference type="InterPro" id="IPR001041">
    <property type="entry name" value="2Fe-2S_ferredoxin-type"/>
</dbReference>
<evidence type="ECO:0000256" key="11">
    <source>
        <dbReference type="ARBA" id="ARBA00023027"/>
    </source>
</evidence>
<dbReference type="PROSITE" id="PS51085">
    <property type="entry name" value="2FE2S_FER_2"/>
    <property type="match status" value="1"/>
</dbReference>
<keyword evidence="11" id="KW-0520">NAD</keyword>
<evidence type="ECO:0000256" key="1">
    <source>
        <dbReference type="ARBA" id="ARBA00001924"/>
    </source>
</evidence>
<keyword evidence="4" id="KW-0285">Flavoprotein</keyword>